<dbReference type="EMBL" id="UZAH01029033">
    <property type="protein sequence ID" value="VDP03866.1"/>
    <property type="molecule type" value="Genomic_DNA"/>
</dbReference>
<keyword evidence="2" id="KW-1185">Reference proteome</keyword>
<gene>
    <name evidence="1" type="ORF">HPBE_LOCUS15768</name>
</gene>
<accession>A0A183G325</accession>
<dbReference type="Proteomes" id="UP000050761">
    <property type="component" value="Unassembled WGS sequence"/>
</dbReference>
<dbReference type="WBParaSite" id="HPBE_0001576901-mRNA-1">
    <property type="protein sequence ID" value="HPBE_0001576901-mRNA-1"/>
    <property type="gene ID" value="HPBE_0001576901"/>
</dbReference>
<evidence type="ECO:0000313" key="1">
    <source>
        <dbReference type="EMBL" id="VDP03866.1"/>
    </source>
</evidence>
<reference evidence="1 2" key="1">
    <citation type="submission" date="2018-11" db="EMBL/GenBank/DDBJ databases">
        <authorList>
            <consortium name="Pathogen Informatics"/>
        </authorList>
    </citation>
    <scope>NUCLEOTIDE SEQUENCE [LARGE SCALE GENOMIC DNA]</scope>
</reference>
<accession>A0A3P8E9L1</accession>
<protein>
    <submittedName>
        <fullName evidence="3">Reverse transcriptase domain-containing protein</fullName>
    </submittedName>
</protein>
<sequence>MELEKFYKEDDAFYRVVVGDINVMIGPRSLHSCTIFASLRTSVGLKLNRTKTMFMSNRRVSCVLFSLYGTNISKYSSSVYLRREVDMANNLVQS</sequence>
<evidence type="ECO:0000313" key="2">
    <source>
        <dbReference type="Proteomes" id="UP000050761"/>
    </source>
</evidence>
<evidence type="ECO:0000313" key="3">
    <source>
        <dbReference type="WBParaSite" id="HPBE_0001576901-mRNA-1"/>
    </source>
</evidence>
<dbReference type="AlphaFoldDB" id="A0A183G325"/>
<name>A0A183G325_HELPZ</name>
<proteinExistence type="predicted"/>
<reference evidence="3" key="2">
    <citation type="submission" date="2019-09" db="UniProtKB">
        <authorList>
            <consortium name="WormBaseParasite"/>
        </authorList>
    </citation>
    <scope>IDENTIFICATION</scope>
</reference>
<organism evidence="2 3">
    <name type="scientific">Heligmosomoides polygyrus</name>
    <name type="common">Parasitic roundworm</name>
    <dbReference type="NCBI Taxonomy" id="6339"/>
    <lineage>
        <taxon>Eukaryota</taxon>
        <taxon>Metazoa</taxon>
        <taxon>Ecdysozoa</taxon>
        <taxon>Nematoda</taxon>
        <taxon>Chromadorea</taxon>
        <taxon>Rhabditida</taxon>
        <taxon>Rhabditina</taxon>
        <taxon>Rhabditomorpha</taxon>
        <taxon>Strongyloidea</taxon>
        <taxon>Heligmosomidae</taxon>
        <taxon>Heligmosomoides</taxon>
    </lineage>
</organism>